<name>A0AAU7YHU9_9RICK</name>
<gene>
    <name evidence="2" type="ORF">ABS808_01275</name>
</gene>
<dbReference type="InterPro" id="IPR052909">
    <property type="entry name" value="Transposase_6_like"/>
</dbReference>
<accession>A0AAU7YHU9</accession>
<evidence type="ECO:0000259" key="1">
    <source>
        <dbReference type="Pfam" id="PF13340"/>
    </source>
</evidence>
<evidence type="ECO:0000313" key="2">
    <source>
        <dbReference type="EMBL" id="XCA33482.1"/>
    </source>
</evidence>
<dbReference type="PANTHER" id="PTHR46637">
    <property type="entry name" value="TIS1421-TRANSPOSASE PROTEIN A"/>
    <property type="match status" value="1"/>
</dbReference>
<reference evidence="2" key="1">
    <citation type="submission" date="2024-06" db="EMBL/GenBank/DDBJ databases">
        <title>Genome assembly of the Polyergus mexicanus.</title>
        <authorList>
            <person name="Cash E."/>
            <person name="Tustsui N.D."/>
            <person name="Ward P."/>
            <person name="Nguyen O."/>
            <person name="Sahasrabudhe R."/>
            <person name="Fairbairn C.W."/>
            <person name="Seligmann W.E."/>
            <person name="Sacco S."/>
            <person name="Beraut E."/>
            <person name="Miller C."/>
            <person name="Toffelmier E."/>
            <person name="Shaffer H.B."/>
        </authorList>
    </citation>
    <scope>NUCLEOTIDE SEQUENCE</scope>
    <source>
        <strain evidence="2">NDT 795.1</strain>
    </source>
</reference>
<protein>
    <submittedName>
        <fullName evidence="2">IS5 family transposase</fullName>
    </submittedName>
</protein>
<dbReference type="NCBIfam" id="NF033580">
    <property type="entry name" value="transpos_IS5_3"/>
    <property type="match status" value="1"/>
</dbReference>
<organism evidence="2">
    <name type="scientific">Wolbachia endosymbiont of Polyergus mexicanus</name>
    <dbReference type="NCBI Taxonomy" id="3171167"/>
    <lineage>
        <taxon>Bacteria</taxon>
        <taxon>Pseudomonadati</taxon>
        <taxon>Pseudomonadota</taxon>
        <taxon>Alphaproteobacteria</taxon>
        <taxon>Rickettsiales</taxon>
        <taxon>Anaplasmataceae</taxon>
        <taxon>Wolbachieae</taxon>
        <taxon>Wolbachia</taxon>
    </lineage>
</organism>
<dbReference type="Pfam" id="PF13340">
    <property type="entry name" value="DUF4096"/>
    <property type="match status" value="1"/>
</dbReference>
<dbReference type="EMBL" id="CP158586">
    <property type="protein sequence ID" value="XCA33482.1"/>
    <property type="molecule type" value="Genomic_DNA"/>
</dbReference>
<dbReference type="PANTHER" id="PTHR46637:SF1">
    <property type="entry name" value="BLL5188 PROTEIN"/>
    <property type="match status" value="1"/>
</dbReference>
<sequence>MLYDLKNEQWERIKDSLPGKEGDSGRSAKDNRKFIAAVMWIGRTGAPWRALPTEYGKWSSVHKRFIRWAKSGVWQMIFNTLAVNEDTEWLMIDSTIIRAHQLSPIPGIVSRS</sequence>
<dbReference type="InterPro" id="IPR025161">
    <property type="entry name" value="IS402-like_dom"/>
</dbReference>
<dbReference type="AlphaFoldDB" id="A0AAU7YHU9"/>
<feature type="domain" description="Insertion element IS402-like" evidence="1">
    <location>
        <begin position="5"/>
        <end position="78"/>
    </location>
</feature>
<proteinExistence type="predicted"/>